<dbReference type="Gene3D" id="3.90.79.10">
    <property type="entry name" value="Nucleoside Triphosphate Pyrophosphohydrolase"/>
    <property type="match status" value="1"/>
</dbReference>
<dbReference type="SUPFAM" id="SSF55811">
    <property type="entry name" value="Nudix"/>
    <property type="match status" value="1"/>
</dbReference>
<dbReference type="GO" id="GO:0006167">
    <property type="term" value="P:AMP biosynthetic process"/>
    <property type="evidence" value="ECO:0007669"/>
    <property type="project" value="TreeGrafter"/>
</dbReference>
<feature type="domain" description="Nudix hydrolase" evidence="3">
    <location>
        <begin position="24"/>
        <end position="151"/>
    </location>
</feature>
<dbReference type="EMBL" id="CAFBNC010000142">
    <property type="protein sequence ID" value="CAB4953126.1"/>
    <property type="molecule type" value="Genomic_DNA"/>
</dbReference>
<keyword evidence="1" id="KW-0378">Hydrolase</keyword>
<dbReference type="GO" id="GO:0006754">
    <property type="term" value="P:ATP biosynthetic process"/>
    <property type="evidence" value="ECO:0007669"/>
    <property type="project" value="TreeGrafter"/>
</dbReference>
<dbReference type="PROSITE" id="PS51462">
    <property type="entry name" value="NUDIX"/>
    <property type="match status" value="1"/>
</dbReference>
<evidence type="ECO:0000259" key="3">
    <source>
        <dbReference type="PROSITE" id="PS51462"/>
    </source>
</evidence>
<dbReference type="Pfam" id="PF00293">
    <property type="entry name" value="NUDIX"/>
    <property type="match status" value="1"/>
</dbReference>
<dbReference type="InterPro" id="IPR020084">
    <property type="entry name" value="NUDIX_hydrolase_CS"/>
</dbReference>
<gene>
    <name evidence="4" type="ORF">UFOPK1392_00547</name>
    <name evidence="5" type="ORF">UFOPK3733_01997</name>
</gene>
<dbReference type="InterPro" id="IPR015797">
    <property type="entry name" value="NUDIX_hydrolase-like_dom_sf"/>
</dbReference>
<proteinExistence type="predicted"/>
<dbReference type="PANTHER" id="PTHR21340">
    <property type="entry name" value="DIADENOSINE 5,5-P1,P4-TETRAPHOSPHATE PYROPHOSPHOHYDROLASE MUTT"/>
    <property type="match status" value="1"/>
</dbReference>
<dbReference type="InterPro" id="IPR020476">
    <property type="entry name" value="Nudix_hydrolase"/>
</dbReference>
<dbReference type="AlphaFoldDB" id="A0A6J7KBD3"/>
<dbReference type="InterPro" id="IPR051325">
    <property type="entry name" value="Nudix_hydrolase_domain"/>
</dbReference>
<reference evidence="5" key="1">
    <citation type="submission" date="2020-05" db="EMBL/GenBank/DDBJ databases">
        <authorList>
            <person name="Chiriac C."/>
            <person name="Salcher M."/>
            <person name="Ghai R."/>
            <person name="Kavagutti S V."/>
        </authorList>
    </citation>
    <scope>NUCLEOTIDE SEQUENCE</scope>
</reference>
<dbReference type="EMBL" id="CAEMXZ010000016">
    <property type="protein sequence ID" value="CAB4322810.1"/>
    <property type="molecule type" value="Genomic_DNA"/>
</dbReference>
<dbReference type="PROSITE" id="PS00893">
    <property type="entry name" value="NUDIX_BOX"/>
    <property type="match status" value="1"/>
</dbReference>
<dbReference type="CDD" id="cd03673">
    <property type="entry name" value="NUDIX_Ap6A_hydrolase"/>
    <property type="match status" value="1"/>
</dbReference>
<protein>
    <submittedName>
        <fullName evidence="5">Unannotated protein</fullName>
    </submittedName>
</protein>
<organism evidence="5">
    <name type="scientific">freshwater metagenome</name>
    <dbReference type="NCBI Taxonomy" id="449393"/>
    <lineage>
        <taxon>unclassified sequences</taxon>
        <taxon>metagenomes</taxon>
        <taxon>ecological metagenomes</taxon>
    </lineage>
</organism>
<evidence type="ECO:0000256" key="1">
    <source>
        <dbReference type="ARBA" id="ARBA00022801"/>
    </source>
</evidence>
<dbReference type="GO" id="GO:0004081">
    <property type="term" value="F:bis(5'-nucleosyl)-tetraphosphatase (asymmetrical) activity"/>
    <property type="evidence" value="ECO:0007669"/>
    <property type="project" value="TreeGrafter"/>
</dbReference>
<sequence length="155" mass="17684">MRRRRSTRPDPAPGKEILDPAVEPQVRAAGGVIWRPGERGIEVALVHRPKYRDWTFPKGKLEPGESDEAAAHREVLEETGFQCVVGRELPSVRYRDARSRVKQVRYWEMTVASGEFGVNEEVDELDWLLIEGARERLTHSHDVEVLDAFSRLATP</sequence>
<feature type="region of interest" description="Disordered" evidence="2">
    <location>
        <begin position="1"/>
        <end position="21"/>
    </location>
</feature>
<dbReference type="PANTHER" id="PTHR21340:SF0">
    <property type="entry name" value="BIS(5'-NUCLEOSYL)-TETRAPHOSPHATASE [ASYMMETRICAL]"/>
    <property type="match status" value="1"/>
</dbReference>
<name>A0A6J7KBD3_9ZZZZ</name>
<dbReference type="InterPro" id="IPR000086">
    <property type="entry name" value="NUDIX_hydrolase_dom"/>
</dbReference>
<evidence type="ECO:0000313" key="5">
    <source>
        <dbReference type="EMBL" id="CAB4953126.1"/>
    </source>
</evidence>
<dbReference type="PRINTS" id="PR00502">
    <property type="entry name" value="NUDIXFAMILY"/>
</dbReference>
<evidence type="ECO:0000256" key="2">
    <source>
        <dbReference type="SAM" id="MobiDB-lite"/>
    </source>
</evidence>
<accession>A0A6J7KBD3</accession>
<evidence type="ECO:0000313" key="4">
    <source>
        <dbReference type="EMBL" id="CAB4322810.1"/>
    </source>
</evidence>